<dbReference type="PANTHER" id="PTHR11933:SF5">
    <property type="entry name" value="MITOCHONDRIAL TRNA-SPECIFIC 2-THIOURIDYLASE 1"/>
    <property type="match status" value="1"/>
</dbReference>
<evidence type="ECO:0000313" key="2">
    <source>
        <dbReference type="Proteomes" id="UP000249739"/>
    </source>
</evidence>
<comment type="caution">
    <text evidence="1">The sequence shown here is derived from an EMBL/GenBank/DDBJ whole genome shotgun (WGS) entry which is preliminary data.</text>
</comment>
<name>A0A2W5HKF9_9BACT</name>
<dbReference type="AlphaFoldDB" id="A0A2W5HKF9"/>
<reference evidence="1 2" key="1">
    <citation type="submission" date="2017-08" db="EMBL/GenBank/DDBJ databases">
        <title>Infants hospitalized years apart are colonized by the same room-sourced microbial strains.</title>
        <authorList>
            <person name="Brooks B."/>
            <person name="Olm M.R."/>
            <person name="Firek B.A."/>
            <person name="Baker R."/>
            <person name="Thomas B.C."/>
            <person name="Morowitz M.J."/>
            <person name="Banfield J.F."/>
        </authorList>
    </citation>
    <scope>NUCLEOTIDE SEQUENCE [LARGE SCALE GENOMIC DNA]</scope>
    <source>
        <strain evidence="1">S2_006_000_R2_64</strain>
    </source>
</reference>
<proteinExistence type="predicted"/>
<evidence type="ECO:0000313" key="1">
    <source>
        <dbReference type="EMBL" id="PZP56192.1"/>
    </source>
</evidence>
<protein>
    <submittedName>
        <fullName evidence="1">tRNA 2-thiouridine(34) synthase MnmA</fullName>
    </submittedName>
</protein>
<accession>A0A2W5HKF9</accession>
<gene>
    <name evidence="1" type="ORF">DI586_04460</name>
</gene>
<dbReference type="GO" id="GO:0002143">
    <property type="term" value="P:tRNA wobble position uridine thiolation"/>
    <property type="evidence" value="ECO:0007669"/>
    <property type="project" value="TreeGrafter"/>
</dbReference>
<organism evidence="1 2">
    <name type="scientific">Micavibrio aeruginosavorus</name>
    <dbReference type="NCBI Taxonomy" id="349221"/>
    <lineage>
        <taxon>Bacteria</taxon>
        <taxon>Pseudomonadati</taxon>
        <taxon>Bdellovibrionota</taxon>
        <taxon>Bdellovibrionia</taxon>
        <taxon>Bdellovibrionales</taxon>
        <taxon>Pseudobdellovibrionaceae</taxon>
        <taxon>Micavibrio</taxon>
    </lineage>
</organism>
<dbReference type="Gene3D" id="3.40.50.620">
    <property type="entry name" value="HUPs"/>
    <property type="match status" value="1"/>
</dbReference>
<feature type="non-terminal residue" evidence="1">
    <location>
        <position position="121"/>
    </location>
</feature>
<dbReference type="Proteomes" id="UP000249739">
    <property type="component" value="Unassembled WGS sequence"/>
</dbReference>
<dbReference type="SUPFAM" id="SSF52402">
    <property type="entry name" value="Adenine nucleotide alpha hydrolases-like"/>
    <property type="match status" value="1"/>
</dbReference>
<dbReference type="PANTHER" id="PTHR11933">
    <property type="entry name" value="TRNA 5-METHYLAMINOMETHYL-2-THIOURIDYLATE -METHYLTRANSFERASE"/>
    <property type="match status" value="1"/>
</dbReference>
<dbReference type="Pfam" id="PF03054">
    <property type="entry name" value="tRNA_Me_trans"/>
    <property type="match status" value="1"/>
</dbReference>
<dbReference type="EMBL" id="QFOT01000034">
    <property type="protein sequence ID" value="PZP56192.1"/>
    <property type="molecule type" value="Genomic_DNA"/>
</dbReference>
<dbReference type="InterPro" id="IPR014729">
    <property type="entry name" value="Rossmann-like_a/b/a_fold"/>
</dbReference>
<sequence>MNSLGFNKDPKDTRVVVAMSGGVDSSVVAALLHEQGYDVVGITLQLYDYGAAIDRKGACCAGQDIYDAKRVADERGFPHYVLNYEDNFKEAVIEDFVDTYLEGATPIPCVRCNQTVKFKDL</sequence>